<name>A0A8H7EI23_9PLEO</name>
<dbReference type="GO" id="GO:0000145">
    <property type="term" value="C:exocyst"/>
    <property type="evidence" value="ECO:0007669"/>
    <property type="project" value="InterPro"/>
</dbReference>
<dbReference type="RefSeq" id="XP_038789538.1">
    <property type="nucleotide sequence ID" value="XM_038928260.1"/>
</dbReference>
<dbReference type="Proteomes" id="UP000596902">
    <property type="component" value="Unassembled WGS sequence"/>
</dbReference>
<keyword evidence="3" id="KW-0268">Exocytosis</keyword>
<dbReference type="EMBL" id="JAAABM010000003">
    <property type="protein sequence ID" value="KAF7679465.1"/>
    <property type="molecule type" value="Genomic_DNA"/>
</dbReference>
<comment type="caution">
    <text evidence="6">The sequence shown here is derived from an EMBL/GenBank/DDBJ whole genome shotgun (WGS) entry which is preliminary data.</text>
</comment>
<organism evidence="6 7">
    <name type="scientific">Alternaria burnsii</name>
    <dbReference type="NCBI Taxonomy" id="1187904"/>
    <lineage>
        <taxon>Eukaryota</taxon>
        <taxon>Fungi</taxon>
        <taxon>Dikarya</taxon>
        <taxon>Ascomycota</taxon>
        <taxon>Pezizomycotina</taxon>
        <taxon>Dothideomycetes</taxon>
        <taxon>Pleosporomycetidae</taxon>
        <taxon>Pleosporales</taxon>
        <taxon>Pleosporineae</taxon>
        <taxon>Pleosporaceae</taxon>
        <taxon>Alternaria</taxon>
        <taxon>Alternaria sect. Alternaria</taxon>
    </lineage>
</organism>
<evidence type="ECO:0000313" key="7">
    <source>
        <dbReference type="Proteomes" id="UP000596902"/>
    </source>
</evidence>
<protein>
    <submittedName>
        <fullName evidence="6">Exocyst complex component sec5</fullName>
    </submittedName>
</protein>
<accession>A0A8H7EI23</accession>
<reference evidence="6" key="1">
    <citation type="submission" date="2020-01" db="EMBL/GenBank/DDBJ databases">
        <authorList>
            <person name="Feng Z.H.Z."/>
        </authorList>
    </citation>
    <scope>NUCLEOTIDE SEQUENCE</scope>
    <source>
        <strain evidence="6">CBS107.38</strain>
    </source>
</reference>
<feature type="region of interest" description="Disordered" evidence="4">
    <location>
        <begin position="194"/>
        <end position="220"/>
    </location>
</feature>
<dbReference type="PANTHER" id="PTHR13043:SF1">
    <property type="entry name" value="EXOCYST COMPLEX COMPONENT 2"/>
    <property type="match status" value="1"/>
</dbReference>
<feature type="region of interest" description="Disordered" evidence="4">
    <location>
        <begin position="741"/>
        <end position="760"/>
    </location>
</feature>
<dbReference type="InterPro" id="IPR029175">
    <property type="entry name" value="EXOC2/Sec5"/>
</dbReference>
<evidence type="ECO:0000313" key="6">
    <source>
        <dbReference type="EMBL" id="KAF7679465.1"/>
    </source>
</evidence>
<feature type="region of interest" description="Disordered" evidence="4">
    <location>
        <begin position="354"/>
        <end position="399"/>
    </location>
</feature>
<gene>
    <name evidence="6" type="ORF">GT037_003213</name>
</gene>
<dbReference type="GeneID" id="62201438"/>
<feature type="domain" description="Exocyst complex component EXOC2/Sec5 N-terminal" evidence="5">
    <location>
        <begin position="255"/>
        <end position="1201"/>
    </location>
</feature>
<evidence type="ECO:0000256" key="2">
    <source>
        <dbReference type="ARBA" id="ARBA00022448"/>
    </source>
</evidence>
<dbReference type="Pfam" id="PF15469">
    <property type="entry name" value="Sec5"/>
    <property type="match status" value="1"/>
</dbReference>
<feature type="region of interest" description="Disordered" evidence="4">
    <location>
        <begin position="685"/>
        <end position="706"/>
    </location>
</feature>
<evidence type="ECO:0000259" key="5">
    <source>
        <dbReference type="Pfam" id="PF15469"/>
    </source>
</evidence>
<evidence type="ECO:0000256" key="4">
    <source>
        <dbReference type="SAM" id="MobiDB-lite"/>
    </source>
</evidence>
<dbReference type="GO" id="GO:0006887">
    <property type="term" value="P:exocytosis"/>
    <property type="evidence" value="ECO:0007669"/>
    <property type="project" value="UniProtKB-KW"/>
</dbReference>
<sequence>MKNLRVVKVDDVFDVFPNAEDLSPKILKRMAKDLGSSYELKQTPSIDLRREMQRYRRVVEPAVTSFNFYKLNAFVYDNSSDERVEWMYAELQAQGMKLKKKEEAVAEVRVEPEKKRSFLSLCLDQRGDAKVRAACNESQMSSRRWSTCFMIEEALLDERRGTSLAVATMSSSIETEILNKYNLTTLYPATWPEEKDEADEEDTFDEPVPKATPQAIRRSKSRYSVLEPSSRYSRQVPGAERSKDGVETLVQKDEQDPLGMYPSVVQVLRAKNIQVEDDIKLRNRFLLSSTTFSPSLFLSQVHNEASTDSLLAGLDFLSRSIEKKSASLKVLVESNFDRFVGAKATIDRVYNEMRDQGKEQPEAPKALQPGRERSRSSFSGRKTSASLPPAMLDSVPTEKRKNALVKESEYGVHGIKVPLTEVAVKAEEVWGPALNGREREETLKSIMESVEHHRGLFEVGSAMQDAIRRKDHETITEEYKRARKYAEEARYIVEQATSNKTQLTDAEIHQVIVTARMWSDVERQVERFKRDSWKRLTTAHFTHLQTGTEETKSDEYLSIISIMLELGVEDNPIWVWLLSRYEHLKFQLTSKCQHALVEIEILRRHLANGEKTSLRMLQKHLRSVPTSSNVSAEPSKLDTLKVTEFWEHVYASMSTLLSNKSGLLAELVEYWEIVQSFLSGRAQRNLPTGHHGQSSVHHRLSSENKAELERGTTELITILRDHLVSFFSDPPIEDVSLLMSPLPTSPTPTTPGTPLSAALSPKSATRFRFDPAKAPPPSPSRGESWEKYAFWPPNANALSGSHYLSKMLVLISTAANELASLQVPEPGGSGRIDEALRALLGGVRERCIQAVCAAWNTDAEKLKVLEDWTRHVDRKDTTNLPQRFLAVQSFLLNNLQKILYVEASSKTRVDVVVPPSNKLLQMVRSQFVTSLYRTLSGMVECAEKGRQALGPEFEIKGDDLTIDEQDDQNGNDLGRVDANKKSIRLLLTLANMAAFQTEITPQLLTLFETLFSVQLTDETNRIRDVLSQLDAQLFRSYTKPHATKIHNTIESGIFSPNWAPAPDARKSVADRDPSPYVFTVLLDLVIVHTESSTTSAPLTPRILRALFESTTSSLITTFQSPNLSSISLLQLMQATLDVEFMAQTLASYTTEKASQIQTDIYQVLDQKTDNAARVRLQDELGSLRVSLKRLREGTKVQFACFRRVKRGTLAGGAPGQEGEQRGR</sequence>
<comment type="similarity">
    <text evidence="1">Belongs to the SEC5 family.</text>
</comment>
<keyword evidence="2" id="KW-0813">Transport</keyword>
<dbReference type="PANTHER" id="PTHR13043">
    <property type="entry name" value="EXOCYST COMPLEX COMPONENT SEC5"/>
    <property type="match status" value="1"/>
</dbReference>
<evidence type="ECO:0000256" key="1">
    <source>
        <dbReference type="ARBA" id="ARBA00010578"/>
    </source>
</evidence>
<feature type="compositionally biased region" description="Acidic residues" evidence="4">
    <location>
        <begin position="194"/>
        <end position="205"/>
    </location>
</feature>
<keyword evidence="7" id="KW-1185">Reference proteome</keyword>
<evidence type="ECO:0000256" key="3">
    <source>
        <dbReference type="ARBA" id="ARBA00022483"/>
    </source>
</evidence>
<dbReference type="GO" id="GO:0006893">
    <property type="term" value="P:Golgi to plasma membrane transport"/>
    <property type="evidence" value="ECO:0007669"/>
    <property type="project" value="InterPro"/>
</dbReference>
<dbReference type="AlphaFoldDB" id="A0A8H7EI23"/>
<dbReference type="InterPro" id="IPR039481">
    <property type="entry name" value="EXOC2/Sec5_N_dom"/>
</dbReference>
<proteinExistence type="inferred from homology"/>
<reference evidence="6" key="2">
    <citation type="submission" date="2020-08" db="EMBL/GenBank/DDBJ databases">
        <title>Draft Genome Sequence of Cumin Blight Pathogen Alternaria burnsii.</title>
        <authorList>
            <person name="Feng Z."/>
        </authorList>
    </citation>
    <scope>NUCLEOTIDE SEQUENCE</scope>
    <source>
        <strain evidence="6">CBS107.38</strain>
    </source>
</reference>